<dbReference type="AlphaFoldDB" id="A0ABD5EBH6"/>
<evidence type="ECO:0000313" key="2">
    <source>
        <dbReference type="Proteomes" id="UP001183607"/>
    </source>
</evidence>
<gene>
    <name evidence="1" type="ORF">RM574_23255</name>
</gene>
<organism evidence="1 2">
    <name type="scientific">Streptomyces evansiae</name>
    <dbReference type="NCBI Taxonomy" id="3075535"/>
    <lineage>
        <taxon>Bacteria</taxon>
        <taxon>Bacillati</taxon>
        <taxon>Actinomycetota</taxon>
        <taxon>Actinomycetes</taxon>
        <taxon>Kitasatosporales</taxon>
        <taxon>Streptomycetaceae</taxon>
        <taxon>Streptomyces</taxon>
    </lineage>
</organism>
<sequence length="75" mass="7556">MSGPVLGSAAPAGAREAGFHRAAPVTASLIGPQGEYVAMRNVIAAGSAIAADPTGLVFLRFQRYFVAGLNLGAVK</sequence>
<comment type="caution">
    <text evidence="1">The sequence shown here is derived from an EMBL/GenBank/DDBJ whole genome shotgun (WGS) entry which is preliminary data.</text>
</comment>
<name>A0ABD5EBH6_9ACTN</name>
<reference evidence="2" key="1">
    <citation type="submission" date="2023-07" db="EMBL/GenBank/DDBJ databases">
        <title>30 novel species of actinomycetes from the DSMZ collection.</title>
        <authorList>
            <person name="Nouioui I."/>
        </authorList>
    </citation>
    <scope>NUCLEOTIDE SEQUENCE [LARGE SCALE GENOMIC DNA]</scope>
    <source>
        <strain evidence="2">DSM 41982</strain>
    </source>
</reference>
<dbReference type="Proteomes" id="UP001183607">
    <property type="component" value="Unassembled WGS sequence"/>
</dbReference>
<accession>A0ABD5EBH6</accession>
<evidence type="ECO:0000313" key="1">
    <source>
        <dbReference type="EMBL" id="MDT0418406.1"/>
    </source>
</evidence>
<proteinExistence type="predicted"/>
<dbReference type="EMBL" id="JAVRER010000044">
    <property type="protein sequence ID" value="MDT0418406.1"/>
    <property type="molecule type" value="Genomic_DNA"/>
</dbReference>
<dbReference type="RefSeq" id="WP_237300914.1">
    <property type="nucleotide sequence ID" value="NZ_JAVRER010000044.1"/>
</dbReference>
<protein>
    <submittedName>
        <fullName evidence="1">Uncharacterized protein</fullName>
    </submittedName>
</protein>